<dbReference type="GO" id="GO:0016192">
    <property type="term" value="P:vesicle-mediated transport"/>
    <property type="evidence" value="ECO:0007669"/>
    <property type="project" value="InterPro"/>
</dbReference>
<sequence length="126" mass="14410">MRYALSGHEKYPLSAAEITGIDLTGSILSFHARQLYETNLRLIEELLERNCYLSFREKVVIHIAWDTLNAEKQFVADAGAIEPGTEWERIAKLCDFNPKSSRTSKDVSRMRSIILQLKQQPVNVKS</sequence>
<dbReference type="eggNOG" id="KOG4031">
    <property type="taxonomic scope" value="Eukaryota"/>
</dbReference>
<dbReference type="GO" id="GO:0030130">
    <property type="term" value="C:clathrin coat of trans-Golgi network vesicle"/>
    <property type="evidence" value="ECO:0007669"/>
    <property type="project" value="InterPro"/>
</dbReference>
<dbReference type="EMBL" id="ACPB03013412">
    <property type="status" value="NOT_ANNOTATED_CDS"/>
    <property type="molecule type" value="Genomic_DNA"/>
</dbReference>
<dbReference type="GO" id="GO:0006886">
    <property type="term" value="P:intracellular protein transport"/>
    <property type="evidence" value="ECO:0007669"/>
    <property type="project" value="InterPro"/>
</dbReference>
<evidence type="ECO:0000256" key="2">
    <source>
        <dbReference type="ARBA" id="ARBA00005263"/>
    </source>
</evidence>
<evidence type="ECO:0000256" key="5">
    <source>
        <dbReference type="ARBA" id="ARBA00023329"/>
    </source>
</evidence>
<keyword evidence="8" id="KW-1185">Reference proteome</keyword>
<comment type="function">
    <text evidence="6">Clathrin is the major protein of the polyhedral coat of coated pits and vesicles.</text>
</comment>
<keyword evidence="3 6" id="KW-0472">Membrane</keyword>
<evidence type="ECO:0000256" key="6">
    <source>
        <dbReference type="RuleBase" id="RU363137"/>
    </source>
</evidence>
<organism evidence="7 8">
    <name type="scientific">Rhodnius prolixus</name>
    <name type="common">Triatomid bug</name>
    <dbReference type="NCBI Taxonomy" id="13249"/>
    <lineage>
        <taxon>Eukaryota</taxon>
        <taxon>Metazoa</taxon>
        <taxon>Ecdysozoa</taxon>
        <taxon>Arthropoda</taxon>
        <taxon>Hexapoda</taxon>
        <taxon>Insecta</taxon>
        <taxon>Pterygota</taxon>
        <taxon>Neoptera</taxon>
        <taxon>Paraneoptera</taxon>
        <taxon>Hemiptera</taxon>
        <taxon>Heteroptera</taxon>
        <taxon>Panheteroptera</taxon>
        <taxon>Cimicomorpha</taxon>
        <taxon>Reduviidae</taxon>
        <taxon>Triatominae</taxon>
        <taxon>Rhodnius</taxon>
    </lineage>
</organism>
<name>T1HM78_RHOPR</name>
<dbReference type="PROSITE" id="PS00581">
    <property type="entry name" value="CLATHRIN_LIGHT_CHN_2"/>
    <property type="match status" value="1"/>
</dbReference>
<dbReference type="GO" id="GO:0030132">
    <property type="term" value="C:clathrin coat of coated pit"/>
    <property type="evidence" value="ECO:0007669"/>
    <property type="project" value="InterPro"/>
</dbReference>
<keyword evidence="5 6" id="KW-0968">Cytoplasmic vesicle</keyword>
<evidence type="ECO:0000313" key="8">
    <source>
        <dbReference type="Proteomes" id="UP000015103"/>
    </source>
</evidence>
<dbReference type="Pfam" id="PF01086">
    <property type="entry name" value="Clathrin_lg_ch"/>
    <property type="match status" value="1"/>
</dbReference>
<evidence type="ECO:0000256" key="1">
    <source>
        <dbReference type="ARBA" id="ARBA00004180"/>
    </source>
</evidence>
<reference evidence="7" key="1">
    <citation type="submission" date="2015-05" db="UniProtKB">
        <authorList>
            <consortium name="EnsemblMetazoa"/>
        </authorList>
    </citation>
    <scope>IDENTIFICATION</scope>
</reference>
<comment type="subcellular location">
    <subcellularLocation>
        <location evidence="1 6">Cytoplasmic vesicle membrane</location>
        <topology evidence="1 6">Peripheral membrane protein</topology>
        <orientation evidence="1 6">Cytoplasmic side</orientation>
    </subcellularLocation>
    <subcellularLocation>
        <location evidence="6">Membrane</location>
        <location evidence="6">Coated pit</location>
        <topology evidence="6">Peripheral membrane protein</topology>
        <orientation evidence="6">Cytoplasmic side</orientation>
    </subcellularLocation>
    <text evidence="6">Cytoplasmic face of coated pits and vesicles.</text>
</comment>
<comment type="similarity">
    <text evidence="2 6">Belongs to the clathrin light chain family.</text>
</comment>
<keyword evidence="4 6" id="KW-0168">Coated pit</keyword>
<evidence type="ECO:0000313" key="7">
    <source>
        <dbReference type="EnsemblMetazoa" id="RPRC005152-PA"/>
    </source>
</evidence>
<dbReference type="STRING" id="13249.T1HM78"/>
<evidence type="ECO:0000256" key="3">
    <source>
        <dbReference type="ARBA" id="ARBA00023136"/>
    </source>
</evidence>
<dbReference type="Proteomes" id="UP000015103">
    <property type="component" value="Unassembled WGS sequence"/>
</dbReference>
<proteinExistence type="inferred from homology"/>
<dbReference type="InterPro" id="IPR000996">
    <property type="entry name" value="Clathrin_L-chain"/>
</dbReference>
<dbReference type="GO" id="GO:0005198">
    <property type="term" value="F:structural molecule activity"/>
    <property type="evidence" value="ECO:0007669"/>
    <property type="project" value="InterPro"/>
</dbReference>
<dbReference type="AlphaFoldDB" id="T1HM78"/>
<dbReference type="EnsemblMetazoa" id="RPRC005152-RA">
    <property type="protein sequence ID" value="RPRC005152-PA"/>
    <property type="gene ID" value="RPRC005152"/>
</dbReference>
<accession>T1HM78</accession>
<protein>
    <recommendedName>
        <fullName evidence="6">Clathrin light chain</fullName>
    </recommendedName>
</protein>
<dbReference type="HOGENOM" id="CLU_1984314_0_0_1"/>
<dbReference type="InParanoid" id="T1HM78"/>
<evidence type="ECO:0000256" key="4">
    <source>
        <dbReference type="ARBA" id="ARBA00023176"/>
    </source>
</evidence>
<dbReference type="EMBL" id="ACPB03013411">
    <property type="status" value="NOT_ANNOTATED_CDS"/>
    <property type="molecule type" value="Genomic_DNA"/>
</dbReference>
<dbReference type="VEuPathDB" id="VectorBase:RPRC005152"/>